<dbReference type="SUPFAM" id="SSF51735">
    <property type="entry name" value="NAD(P)-binding Rossmann-fold domains"/>
    <property type="match status" value="1"/>
</dbReference>
<proteinExistence type="inferred from homology"/>
<dbReference type="GO" id="GO:0016491">
    <property type="term" value="F:oxidoreductase activity"/>
    <property type="evidence" value="ECO:0007669"/>
    <property type="project" value="UniProtKB-KW"/>
</dbReference>
<dbReference type="PANTHER" id="PTHR43350:SF19">
    <property type="entry name" value="D-GULOSIDE 3-DEHYDROGENASE"/>
    <property type="match status" value="1"/>
</dbReference>
<keyword evidence="4" id="KW-0862">Zinc</keyword>
<evidence type="ECO:0000256" key="4">
    <source>
        <dbReference type="ARBA" id="ARBA00022833"/>
    </source>
</evidence>
<evidence type="ECO:0000256" key="2">
    <source>
        <dbReference type="ARBA" id="ARBA00008072"/>
    </source>
</evidence>
<keyword evidence="5" id="KW-0560">Oxidoreductase</keyword>
<dbReference type="Gene3D" id="3.40.50.720">
    <property type="entry name" value="NAD(P)-binding Rossmann-like Domain"/>
    <property type="match status" value="1"/>
</dbReference>
<dbReference type="GO" id="GO:0046872">
    <property type="term" value="F:metal ion binding"/>
    <property type="evidence" value="ECO:0007669"/>
    <property type="project" value="UniProtKB-KW"/>
</dbReference>
<dbReference type="RefSeq" id="WP_342714482.1">
    <property type="nucleotide sequence ID" value="NZ_FOHZ01000018.1"/>
</dbReference>
<protein>
    <recommendedName>
        <fullName evidence="8">2-desacetyl-2-hydroxyethyl bacteriochlorophyllide A dehydrogenase</fullName>
    </recommendedName>
</protein>
<dbReference type="AlphaFoldDB" id="A0A1I0GGK4"/>
<evidence type="ECO:0000313" key="6">
    <source>
        <dbReference type="EMBL" id="SET70041.1"/>
    </source>
</evidence>
<dbReference type="InterPro" id="IPR036291">
    <property type="entry name" value="NAD(P)-bd_dom_sf"/>
</dbReference>
<keyword evidence="7" id="KW-1185">Reference proteome</keyword>
<dbReference type="EMBL" id="FOHZ01000018">
    <property type="protein sequence ID" value="SET70041.1"/>
    <property type="molecule type" value="Genomic_DNA"/>
</dbReference>
<organism evidence="6 7">
    <name type="scientific">Marinobacter segnicrescens</name>
    <dbReference type="NCBI Taxonomy" id="430453"/>
    <lineage>
        <taxon>Bacteria</taxon>
        <taxon>Pseudomonadati</taxon>
        <taxon>Pseudomonadota</taxon>
        <taxon>Gammaproteobacteria</taxon>
        <taxon>Pseudomonadales</taxon>
        <taxon>Marinobacteraceae</taxon>
        <taxon>Marinobacter</taxon>
    </lineage>
</organism>
<dbReference type="STRING" id="430453.SAMN04487962_11818"/>
<evidence type="ECO:0000256" key="1">
    <source>
        <dbReference type="ARBA" id="ARBA00001947"/>
    </source>
</evidence>
<reference evidence="7" key="1">
    <citation type="submission" date="2016-10" db="EMBL/GenBank/DDBJ databases">
        <authorList>
            <person name="Varghese N."/>
            <person name="Submissions S."/>
        </authorList>
    </citation>
    <scope>NUCLEOTIDE SEQUENCE [LARGE SCALE GENOMIC DNA]</scope>
    <source>
        <strain evidence="7">CGMCC 1.6489</strain>
    </source>
</reference>
<evidence type="ECO:0000256" key="3">
    <source>
        <dbReference type="ARBA" id="ARBA00022723"/>
    </source>
</evidence>
<sequence length="330" mass="35930">MNSPSTEMSPAFWSFGNGYSEIAPGQVDHSSDNLGPMLELETVYSAISRGTEALVYNGQVPESEYQRMRAPFQQGEFPGPIRYGYMNVGRVVDGPSRLVGRYGFCLFPHQRRYRVPANTVTILPQDIPPGRAVLAANLETAINGLWDGEPLVGDRIAVVGCGVVGCLVAWLAGRIAGTRVTAVDPNANRQAVLAMLGVEWAPELAQDDHDLVFHTSGQPSGLETALGLAGNEARIIEMSWYGEQVVPASLGGSFHSRRLTLRSSQVGQLNPRQLPRWSYRDRMALAIRLMADPALDALITGESDFEQLPDVMAELACGASDTLCHRIRYS</sequence>
<dbReference type="Gene3D" id="3.90.180.10">
    <property type="entry name" value="Medium-chain alcohol dehydrogenases, catalytic domain"/>
    <property type="match status" value="1"/>
</dbReference>
<comment type="similarity">
    <text evidence="2">Belongs to the zinc-containing alcohol dehydrogenase family.</text>
</comment>
<dbReference type="Proteomes" id="UP000198762">
    <property type="component" value="Unassembled WGS sequence"/>
</dbReference>
<comment type="cofactor">
    <cofactor evidence="1">
        <name>Zn(2+)</name>
        <dbReference type="ChEBI" id="CHEBI:29105"/>
    </cofactor>
</comment>
<name>A0A1I0GGK4_9GAMM</name>
<dbReference type="PANTHER" id="PTHR43350">
    <property type="entry name" value="NAD-DEPENDENT ALCOHOL DEHYDROGENASE"/>
    <property type="match status" value="1"/>
</dbReference>
<dbReference type="CDD" id="cd08255">
    <property type="entry name" value="2-desacetyl-2-hydroxyethyl_bacteriochlorophyllide_like"/>
    <property type="match status" value="1"/>
</dbReference>
<gene>
    <name evidence="6" type="ORF">SAMN04487962_11818</name>
</gene>
<evidence type="ECO:0000313" key="7">
    <source>
        <dbReference type="Proteomes" id="UP000198762"/>
    </source>
</evidence>
<accession>A0A1I0GGK4</accession>
<evidence type="ECO:0008006" key="8">
    <source>
        <dbReference type="Google" id="ProtNLM"/>
    </source>
</evidence>
<keyword evidence="3" id="KW-0479">Metal-binding</keyword>
<evidence type="ECO:0000256" key="5">
    <source>
        <dbReference type="ARBA" id="ARBA00023002"/>
    </source>
</evidence>